<dbReference type="InterPro" id="IPR038243">
    <property type="entry name" value="Spidroin_N_sf"/>
</dbReference>
<dbReference type="Pfam" id="PF16763">
    <property type="entry name" value="Spidroin_N"/>
    <property type="match status" value="1"/>
</dbReference>
<evidence type="ECO:0000313" key="2">
    <source>
        <dbReference type="EMBL" id="GIX92773.1"/>
    </source>
</evidence>
<proteinExistence type="predicted"/>
<organism evidence="2 3">
    <name type="scientific">Caerostris extrusa</name>
    <name type="common">Bark spider</name>
    <name type="synonym">Caerostris bankana</name>
    <dbReference type="NCBI Taxonomy" id="172846"/>
    <lineage>
        <taxon>Eukaryota</taxon>
        <taxon>Metazoa</taxon>
        <taxon>Ecdysozoa</taxon>
        <taxon>Arthropoda</taxon>
        <taxon>Chelicerata</taxon>
        <taxon>Arachnida</taxon>
        <taxon>Araneae</taxon>
        <taxon>Araneomorphae</taxon>
        <taxon>Entelegynae</taxon>
        <taxon>Araneoidea</taxon>
        <taxon>Araneidae</taxon>
        <taxon>Caerostris</taxon>
    </lineage>
</organism>
<sequence length="522" mass="53213">MGNRDQMEQFMNSISSSLAELISIDSMGGVQDLKDAILLEMDKVDSSPKSKEQKLNTLQTMFNTEIAQLVADEKGSLNYKINMVISAMSQAFANAGMVADEKVLKDVTDMIKIFNLSNSEDDSLSSYSVSTLNNVPSQSPYLQPVYTSGTTSNNAVSSSSPVNGQVYGTEVLGLNSGGELATAAMFGTGSVAGLYGYGGQITNSVVAANTEGNALQYAGTSKLGTQKELVNWQLKGGNSIVTSPMNTAISSHGGLSSNSNSYSSIIPNVGGNYVSVYGNGISSQGSQGLDIARAALTGAGSADGLYGYGETGGLSSSSVISAANVYGLSNEGYGSNSNTRSSIIPYAGNNYGQGYGSEILTQGISDVDITAAAMASAGNAAGLYGYGGQIMNSVVDENGAGPVLQYAGTSGLEIQLGSSMPSSTMNAAGGLASNSNSDSSIIQNAVNYGSSYITGISSLASQGGDIATAPISDAGSSAVQYGYGDINSAVIATPIGTGVALNYAGNELGTQRDSFHCKIPYE</sequence>
<protein>
    <recommendedName>
        <fullName evidence="1">Spidroin N-terminal domain-containing protein</fullName>
    </recommendedName>
</protein>
<dbReference type="Gene3D" id="1.10.274.70">
    <property type="match status" value="1"/>
</dbReference>
<evidence type="ECO:0000259" key="1">
    <source>
        <dbReference type="Pfam" id="PF16763"/>
    </source>
</evidence>
<dbReference type="AlphaFoldDB" id="A0AAV4P6Y4"/>
<keyword evidence="3" id="KW-1185">Reference proteome</keyword>
<evidence type="ECO:0000313" key="3">
    <source>
        <dbReference type="Proteomes" id="UP001054945"/>
    </source>
</evidence>
<dbReference type="EMBL" id="BPLR01021717">
    <property type="protein sequence ID" value="GIX92773.1"/>
    <property type="molecule type" value="Genomic_DNA"/>
</dbReference>
<dbReference type="InterPro" id="IPR031913">
    <property type="entry name" value="Spidroin_N"/>
</dbReference>
<comment type="caution">
    <text evidence="2">The sequence shown here is derived from an EMBL/GenBank/DDBJ whole genome shotgun (WGS) entry which is preliminary data.</text>
</comment>
<dbReference type="Proteomes" id="UP001054945">
    <property type="component" value="Unassembled WGS sequence"/>
</dbReference>
<reference evidence="2 3" key="1">
    <citation type="submission" date="2021-06" db="EMBL/GenBank/DDBJ databases">
        <title>Caerostris extrusa draft genome.</title>
        <authorList>
            <person name="Kono N."/>
            <person name="Arakawa K."/>
        </authorList>
    </citation>
    <scope>NUCLEOTIDE SEQUENCE [LARGE SCALE GENOMIC DNA]</scope>
</reference>
<accession>A0AAV4P6Y4</accession>
<gene>
    <name evidence="2" type="ORF">CEXT_285371</name>
</gene>
<feature type="domain" description="Spidroin N-terminal" evidence="1">
    <location>
        <begin position="7"/>
        <end position="118"/>
    </location>
</feature>
<name>A0AAV4P6Y4_CAEEX</name>